<feature type="chain" id="PRO_5046861968" evidence="1">
    <location>
        <begin position="21"/>
        <end position="416"/>
    </location>
</feature>
<keyword evidence="1" id="KW-0732">Signal</keyword>
<name>A0ABT4DPU1_9BACL</name>
<protein>
    <submittedName>
        <fullName evidence="2">Uncharacterized protein</fullName>
    </submittedName>
</protein>
<proteinExistence type="predicted"/>
<organism evidence="2 3">
    <name type="scientific">Paenibacillus apiarius</name>
    <dbReference type="NCBI Taxonomy" id="46240"/>
    <lineage>
        <taxon>Bacteria</taxon>
        <taxon>Bacillati</taxon>
        <taxon>Bacillota</taxon>
        <taxon>Bacilli</taxon>
        <taxon>Bacillales</taxon>
        <taxon>Paenibacillaceae</taxon>
        <taxon>Paenibacillus</taxon>
    </lineage>
</organism>
<dbReference type="EMBL" id="JAMDLW010000007">
    <property type="protein sequence ID" value="MCY9519377.1"/>
    <property type="molecule type" value="Genomic_DNA"/>
</dbReference>
<evidence type="ECO:0000313" key="3">
    <source>
        <dbReference type="Proteomes" id="UP001207626"/>
    </source>
</evidence>
<evidence type="ECO:0000256" key="1">
    <source>
        <dbReference type="SAM" id="SignalP"/>
    </source>
</evidence>
<dbReference type="Gene3D" id="2.60.120.260">
    <property type="entry name" value="Galactose-binding domain-like"/>
    <property type="match status" value="1"/>
</dbReference>
<dbReference type="InterPro" id="IPR008979">
    <property type="entry name" value="Galactose-bd-like_sf"/>
</dbReference>
<reference evidence="2 3" key="1">
    <citation type="submission" date="2022-05" db="EMBL/GenBank/DDBJ databases">
        <title>Genome Sequencing of Bee-Associated Microbes.</title>
        <authorList>
            <person name="Dunlap C."/>
        </authorList>
    </citation>
    <scope>NUCLEOTIDE SEQUENCE [LARGE SCALE GENOMIC DNA]</scope>
    <source>
        <strain evidence="2 3">NRRL NRS-1438</strain>
    </source>
</reference>
<feature type="signal peptide" evidence="1">
    <location>
        <begin position="1"/>
        <end position="20"/>
    </location>
</feature>
<evidence type="ECO:0000313" key="2">
    <source>
        <dbReference type="EMBL" id="MCY9519377.1"/>
    </source>
</evidence>
<keyword evidence="3" id="KW-1185">Reference proteome</keyword>
<gene>
    <name evidence="2" type="ORF">M5X09_06720</name>
</gene>
<dbReference type="SUPFAM" id="SSF49785">
    <property type="entry name" value="Galactose-binding domain-like"/>
    <property type="match status" value="1"/>
</dbReference>
<dbReference type="RefSeq" id="WP_087431811.1">
    <property type="nucleotide sequence ID" value="NZ_JAMDLV010000034.1"/>
</dbReference>
<comment type="caution">
    <text evidence="2">The sequence shown here is derived from an EMBL/GenBank/DDBJ whole genome shotgun (WGS) entry which is preliminary data.</text>
</comment>
<dbReference type="Proteomes" id="UP001207626">
    <property type="component" value="Unassembled WGS sequence"/>
</dbReference>
<sequence length="416" mass="47244">MNKKFVVLIASLSLTLSVFAPTTSFAALQDNKGTKAETYIEAWKTDAEAEKMAQKHARHLVDSFINKINKSSSKLGYLKGDKLTVKVDGIVYGEELRALDDNVAFTGKTVAKKVTATGDPTLKVSYNPSTMEFTVERTQPKKSTGNLKLDIEVDYAFATWEWYGAWYRVNDRIGTTSDSINLKFTNFQEEPKLEVSPKTNIQVNLNSNLNAYPLKDFFDVTSNVGDVKAEYAKKPVWNHVGKETATIHAWDEYGEGDTSDKDHHRNFDVTFNVVDLTNWENDDLRNWIIYPEDNYERVKDPRNSYTGDYAIYSTKSIAAQKQYHLEKGATYKFTTYIKPKVSTETDLILVSLQMGDKQRVFIDSSSTKLPSVNKGYKEISKEFTVGDGEENPALFFKFMTEKCGVYIDSFKLEKVK</sequence>
<accession>A0ABT4DPU1</accession>